<dbReference type="InterPro" id="IPR020802">
    <property type="entry name" value="TesA-like"/>
</dbReference>
<evidence type="ECO:0000256" key="7">
    <source>
        <dbReference type="ARBA" id="ARBA00023194"/>
    </source>
</evidence>
<evidence type="ECO:0000256" key="10">
    <source>
        <dbReference type="SAM" id="Phobius"/>
    </source>
</evidence>
<dbReference type="GO" id="GO:0008610">
    <property type="term" value="P:lipid biosynthetic process"/>
    <property type="evidence" value="ECO:0007669"/>
    <property type="project" value="UniProtKB-ARBA"/>
</dbReference>
<dbReference type="Pfam" id="PF00501">
    <property type="entry name" value="AMP-binding"/>
    <property type="match status" value="4"/>
</dbReference>
<dbReference type="KEGG" id="pmq:PM3016_3914"/>
<keyword evidence="8" id="KW-0511">Multifunctional enzyme</keyword>
<feature type="compositionally biased region" description="Basic and acidic residues" evidence="9">
    <location>
        <begin position="1735"/>
        <end position="1754"/>
    </location>
</feature>
<dbReference type="CDD" id="cd05930">
    <property type="entry name" value="A_NRPS"/>
    <property type="match status" value="2"/>
</dbReference>
<evidence type="ECO:0000256" key="9">
    <source>
        <dbReference type="SAM" id="MobiDB-lite"/>
    </source>
</evidence>
<dbReference type="NCBIfam" id="TIGR01720">
    <property type="entry name" value="NRPS-para261"/>
    <property type="match status" value="1"/>
</dbReference>
<dbReference type="FunFam" id="1.10.1200.10:FF:000016">
    <property type="entry name" value="Non-ribosomal peptide synthase"/>
    <property type="match status" value="1"/>
</dbReference>
<dbReference type="GO" id="GO:0043041">
    <property type="term" value="P:amino acid activation for nonribosomal peptide biosynthetic process"/>
    <property type="evidence" value="ECO:0007669"/>
    <property type="project" value="TreeGrafter"/>
</dbReference>
<dbReference type="Gene3D" id="2.30.38.10">
    <property type="entry name" value="Luciferase, Domain 3"/>
    <property type="match status" value="1"/>
</dbReference>
<keyword evidence="7" id="KW-0045">Antibiotic biosynthesis</keyword>
<dbReference type="Gene3D" id="1.10.287.490">
    <property type="entry name" value="Helix hairpin bin"/>
    <property type="match status" value="1"/>
</dbReference>
<evidence type="ECO:0000313" key="12">
    <source>
        <dbReference type="EMBL" id="AFC30715.1"/>
    </source>
</evidence>
<dbReference type="Gene3D" id="3.40.50.12780">
    <property type="entry name" value="N-terminal domain of ligase-like"/>
    <property type="match status" value="3"/>
</dbReference>
<evidence type="ECO:0000256" key="6">
    <source>
        <dbReference type="ARBA" id="ARBA00022737"/>
    </source>
</evidence>
<dbReference type="FunFam" id="2.30.38.10:FF:000001">
    <property type="entry name" value="Non-ribosomal peptide synthetase PvdI"/>
    <property type="match status" value="1"/>
</dbReference>
<dbReference type="SUPFAM" id="SSF53474">
    <property type="entry name" value="alpha/beta-Hydrolases"/>
    <property type="match status" value="1"/>
</dbReference>
<comment type="cofactor">
    <cofactor evidence="1">
        <name>pantetheine 4'-phosphate</name>
        <dbReference type="ChEBI" id="CHEBI:47942"/>
    </cofactor>
</comment>
<dbReference type="Gene3D" id="1.10.1200.10">
    <property type="entry name" value="ACP-like"/>
    <property type="match status" value="3"/>
</dbReference>
<dbReference type="FunFam" id="3.30.300.30:FF:000010">
    <property type="entry name" value="Enterobactin synthetase component F"/>
    <property type="match status" value="1"/>
</dbReference>
<feature type="domain" description="Carrier" evidence="11">
    <location>
        <begin position="3685"/>
        <end position="3760"/>
    </location>
</feature>
<dbReference type="InterPro" id="IPR001242">
    <property type="entry name" value="Condensation_dom"/>
</dbReference>
<keyword evidence="6" id="KW-0677">Repeat</keyword>
<dbReference type="Pfam" id="PF00975">
    <property type="entry name" value="Thioesterase"/>
    <property type="match status" value="1"/>
</dbReference>
<evidence type="ECO:0000256" key="1">
    <source>
        <dbReference type="ARBA" id="ARBA00001957"/>
    </source>
</evidence>
<dbReference type="InterPro" id="IPR045851">
    <property type="entry name" value="AMP-bd_C_sf"/>
</dbReference>
<dbReference type="InterPro" id="IPR020806">
    <property type="entry name" value="PKS_PP-bd"/>
</dbReference>
<gene>
    <name evidence="12" type="ORF">PM3016_3914</name>
</gene>
<dbReference type="SMART" id="SM00824">
    <property type="entry name" value="PKS_TE"/>
    <property type="match status" value="1"/>
</dbReference>
<dbReference type="GO" id="GO:0016874">
    <property type="term" value="F:ligase activity"/>
    <property type="evidence" value="ECO:0007669"/>
    <property type="project" value="UniProtKB-KW"/>
</dbReference>
<dbReference type="PANTHER" id="PTHR45527">
    <property type="entry name" value="NONRIBOSOMAL PEPTIDE SYNTHETASE"/>
    <property type="match status" value="1"/>
</dbReference>
<reference evidence="12 13" key="1">
    <citation type="journal article" date="2012" name="J. Bacteriol.">
        <title>Complete Genome Sequence of Paenibacillus mucilaginosus 3016, a Bacterium Functional as Microbial Fertilizer.</title>
        <authorList>
            <person name="Ma M."/>
            <person name="Wang Z."/>
            <person name="Li L."/>
            <person name="Jiang X."/>
            <person name="Guan D."/>
            <person name="Cao F."/>
            <person name="Chen H."/>
            <person name="Wang X."/>
            <person name="Shen D."/>
            <person name="Du B."/>
            <person name="Li J."/>
        </authorList>
    </citation>
    <scope>NUCLEOTIDE SEQUENCE [LARGE SCALE GENOMIC DNA]</scope>
    <source>
        <strain evidence="12 13">3016</strain>
    </source>
</reference>
<accession>H6NFS5</accession>
<dbReference type="HOGENOM" id="CLU_000022_11_1_9"/>
<dbReference type="GO" id="GO:0072330">
    <property type="term" value="P:monocarboxylic acid biosynthetic process"/>
    <property type="evidence" value="ECO:0007669"/>
    <property type="project" value="UniProtKB-ARBA"/>
</dbReference>
<keyword evidence="10" id="KW-0472">Membrane</keyword>
<organism evidence="12 13">
    <name type="scientific">Paenibacillus mucilaginosus 3016</name>
    <dbReference type="NCBI Taxonomy" id="1116391"/>
    <lineage>
        <taxon>Bacteria</taxon>
        <taxon>Bacillati</taxon>
        <taxon>Bacillota</taxon>
        <taxon>Bacilli</taxon>
        <taxon>Bacillales</taxon>
        <taxon>Paenibacillaceae</taxon>
        <taxon>Paenibacillus</taxon>
    </lineage>
</organism>
<keyword evidence="10" id="KW-0812">Transmembrane</keyword>
<dbReference type="InterPro" id="IPR006162">
    <property type="entry name" value="Ppantetheine_attach_site"/>
</dbReference>
<dbReference type="CDD" id="cd19543">
    <property type="entry name" value="DCL_NRPS"/>
    <property type="match status" value="1"/>
</dbReference>
<sequence length="4003" mass="442384">MNREQTTQETMITLGGQREVTRYWKRVLQPPLIRTALPPDSGAQAALSGGSRWQAAVPGELSARLEQASRGSDAALYLLLLAGVQALMSLYTGESEILLAMPLPAEEGTHGSGRLLPLRLRQEQDQSYRKLLEALRHTVSEAERHAGIPEAELSRLLNTAYGGTEPSPSWGTVVRLEGFHGLGTADGLPADLIFSFRRDREQLRLTLHSPAGRYLEGSLAQAGAHLLQLYREGLARPDAPMSSWKLLTEESEHLLLHTYNDTSSPYPSGRCIGSLFTEQAHRTPGAVAVDDGTVRWTYRELNARANRLALRLLALGLEPEEPVGVLAGRSPAMAAALLGVLKAGGAYVPLDPELPAERLRFLLEDSGVRMLLSAPELEPPDGYTGSILALDNGTVDDGTVDDEVPEPQCSAGPASLAYIMYTSGTTGRPKGVMVQHRNVIRLVQGADYLPFGPGERFAQTGAAGFDAGTFEIFGALLNGAALVPVGRETLLKAERLKDFVARQRISVMWLTAPLFHLLAAEHPGLFEGVRHLIAGGDVLSPRAVRRVQAACPGLTLYNGYGPTENTTFSAVHRIESWIGGAGRLGSGTNPGGRSHEGEAGTDSGLEAPIPIGRPVSNSTAYILGPDGRLLPPGVPGELYVGGDGVARGYRNLPAETEARFLDDPFRPGGRMYRTGDRARWRPDGTLAYLGRLDRQVKIRGHRVEPGEVEAVLRQMPGVGEAAVVVRRELHGDSESGSGLELLGFYTAPQEAGELSLQSRLAELLPYAMMPSQLIRVDAIPLTVNGKVDEAALLSAVPDVSLSRRDIAAYLAPRTDTERELVMLWEELLETGPVGIRDSFLEQGGHSLKAMTLLSRIHQRYGVDVPMKVLFGEPTVERLAAYIDAAEPSTLPGRAPIPPVPAQTSYPVSSAQKRMYVLDRLEGSGISYNIPVVLSLRGRLDEPRLEAAFTELIRRHEPLRTSFHTVDGEPVQQVHDTFDFRIEKVDGRSRSREEILASFNRPFDLSRPCLPQVGLAKLEEEISLLFINIHHIAADGTSLGVLVRELGELYDGRPLPELSIQYKDYAVWEQTGEGAQRSRKQEAYWLERVKPDWPLLHLPADRPRPSVQSFAGDQLLFELPGKTAASVRKLASEEGATLQMVLLAGFKKLLARYSGTEDLVIGTGTAGRTHSDTEKMIGMFVNMLVLRSSPAGGKTFREYLAEVRSLSLEAYAHQEYPFEELARRSGLHREPGRSPLFDAAFVVQNMDLPDLKLGNLTVEAVPFTGGTSKFDLTLFVWERGEEIRFQLEFSTDLFDRSTMERFSRHLLRVIDEAAGQPDRPMHEIELITQDERKRLLTHRLEPVAEDRTLHALFEDQADRTPDKTAVLCGSDVWTYRQLEEEANRIAALLRSCHDAGQERPVAVMLNASPYRIAAILGVLKAGAPYVPLDPELPAERIRSLLDDSQAGMVMTDRAQLALLNRLQWECPSFRTYLCLDSHEVYAETEGEHNDLMAEELWQQVGEQATDDITGGGWTSSYTREPLSREEMDEYGENVLRKLLPRLHPGMRVLEIGCASGISMFRIAPHVGLYYGTDLSRVIIEKDRERASREGQANIRLQCLPAHRIDEVEERDFDLIILNSVVQVFHGHHYLRRVLALASGLLKEQGLLFIGDVMDQDSKAELLESLREYKRAHPEAHTKLDFGSELFLSRGFFEDWAADLPEVKGLQFSAKLGTIENELTRFRYDVLITIDKRAAAGENSGRTDGDTDTDLPERRPLPKKKHQWGRRELEAFAPDRSDTFADPGGLVYLIYTSGSTGRPKGVMVEHRSVVHLVQWHVRRFGLTADDRCTLYAGFGFDAAVWELFPALLCGASLHIVPAGYRLEMDRLRAYYEREGITVSFLPTQLCERFMEGEAPSRLRILLTGGDQLKQYRPQPYQLHNNYGPTENTVVSTSGLVERQEAQIGIGAPIDRVRAYVLDPYVRLQPDGVPGELCLAGDGLARGYWRAPELTGAAFVPDPFVAGGRMYRTGDLVKRRPDGSLEFLGRIDTQVKIRGYRIELGEIESRLLQHPSIREAAVVAAELPGGGRELWAFLCAPVELAEAALREELSRTLPGYMVPARIVQLEKLPLTVNGKVDRRALARSTERRAEAAFAPPRTPMEAILARIWEEVLGCGPVGVHDPFFELGGDSIKGIQMTARLHGEGYRLEMKELFRHGTIAGLAPRVRPLEAELPQEPVEGEVPLTAIQRWFWEQGFQDRHHWNQSVMLYRRQGFDEQVLHKVWTALTGHHDALRIIFREEDGRAIQWNRSMEAAQGRAFRLESHDLRSEPEPQHRIEEECRRLQAGHHLSEGPLIALGLFRTAEGDHLLITIHHLVVDAVSWRILLEDFGTAYEQAVLGNDIRLPAKTLSWRTWAERVEAYASSPKLLREIPYWSKVEHLSREAGRLPAAQEAAFGERGDSITIGLAPEDSRRIAADCHRAYRTEINDVLLTALARALNEWTGSPVASIEWEGHGREPLVEEQPVSRTVGWFTSVYPVVLRLPADLPAGACLMEVKETLRRVPNKGIGYGMLRYLTPEERRRGLHFGSRPEISFNYLGDFGGSSAPEGAQGFTVSPLSDFSGDPIAPAAGPLNRLMVSGWMSDGKLQFSFGFMPGDLETGAVRRFAEAFRSELLQLADHCLAQSDAVRTPSDLGCTRLSIRELQSWREELRQRSESLVSLGGEEPASPVPDIERIYPLSPLQAGLVFHARLQPDSAAYFEQLTLSFQGPLDMPAFQEAVQGITARHDILRTVFRHNAEGVPLQAVLDQSSVPVTFEDWRRLNPEEQKLRLEEFRRADRAAGFDPAGGRLMRFAVFATGESAFEVVWSHHHILMDGWCIGILLGEFQALYDAAVSGRSAALPPAAPYHRFIEWLEIRDKDQAAAYWEEVLAGCEEQTVVPAPGGRPASGGGEPAYLLRSRRFVLDSDVLRQLEGTAAGCGATMNQLLQSVWALLLAKYNHTTDVVFGTVVSGRPAELPGVESMVGLFINTIPVRLRPEPGMAFHELLSQAASAIAASAPYDWFPLAEMKGGRGAGLISHLFVYENFPLNRNETGEEEASSGLLLRNVELYEQTNYDFTLMVLPENGLTIQFTYNAHVYRDTDIERIEGHLLRLLEGVAAHPEAGLDSLDILTPAELQTTVYAFNDTASGYPHDMTLDGLFLARAEEGPGRTALVHGERKVSYGELARQAGAWAQALQAAGIGRGRRVALVAGRGIGAAAGLLGILMAGAAYVPVDPDYPPERQAYLVRHSESAAVLTEVPPVFDTEGLPVIRMDRGPGGLPDIASTANPLRIPDEDRSPDDLAYVIYTSGSTGQPKGVRILHRSAVNLIHWVNEAYGVGTEDRLLWVTSLCFDLSVYDLLGMLAAGGTVVIAENGDIRDPAELWRLLREQRITFWDSVPTTLGFLVQSLEEAGEERRQHDLRLAFLSGDWIPVNLHERVARFCPQVQVVGLGGATEAAVWSNHYPIRGSREDQISIPYGKPIANTRYYVLDPYGRPVPAGITGELCIGGIGVADGYMNDPGRTAAAFVPDPFAPAGSAAGLMYRTGDFGRLQEDGNLEFLGRKDHQVKVRGYRIELGEIEQRLLLHEAVSEAAAAARTGPGGGTQLCVYLVSEPRLPAAEVRAYLARTLPEYMLPAQVIALEAMPLSANGKIDRRRLEQIGAALEAIPQEPRTDTERKLAAIWRELLGLEHVDIRADFFTIGGHSLLAARLTARIRAELGTEVPLPLIFRCRSIETLAEQLENLERMRGTVEEPVARLNDGGELGSLFCFPPVAGYGFEYRGLADALPDYAWYAFDFHPGDPLEDPAERIARYADWVRRMQPQGPYTLLGYSAGGNLAYEVAALLEARGEEVCALFLLDTPRKTEAVHTPEEQLRRETEEALRAAEERYGGLLAAPSLRREAAERMNGYRRFLNGLVNTVPLRAAVHLLEAEGSPVTAAWKEAAGEGAFTFHRGSGTHTELLEGEHLQRNAELLRSLLRQTAGPLQVR</sequence>
<protein>
    <submittedName>
        <fullName evidence="12">Fusaricidin synthetase</fullName>
    </submittedName>
</protein>
<dbReference type="SUPFAM" id="SSF52777">
    <property type="entry name" value="CoA-dependent acyltransferases"/>
    <property type="match status" value="7"/>
</dbReference>
<dbReference type="Gene3D" id="3.30.300.30">
    <property type="match status" value="3"/>
</dbReference>
<evidence type="ECO:0000256" key="3">
    <source>
        <dbReference type="ARBA" id="ARBA00022450"/>
    </source>
</evidence>
<dbReference type="SUPFAM" id="SSF53335">
    <property type="entry name" value="S-adenosyl-L-methionine-dependent methyltransferases"/>
    <property type="match status" value="1"/>
</dbReference>
<dbReference type="Gene3D" id="3.40.50.1820">
    <property type="entry name" value="alpha/beta hydrolase"/>
    <property type="match status" value="1"/>
</dbReference>
<dbReference type="NCBIfam" id="TIGR01733">
    <property type="entry name" value="AA-adenyl-dom"/>
    <property type="match status" value="2"/>
</dbReference>
<feature type="domain" description="Carrier" evidence="11">
    <location>
        <begin position="2132"/>
        <end position="2206"/>
    </location>
</feature>
<dbReference type="InterPro" id="IPR023213">
    <property type="entry name" value="CAT-like_dom_sf"/>
</dbReference>
<evidence type="ECO:0000256" key="4">
    <source>
        <dbReference type="ARBA" id="ARBA00022553"/>
    </source>
</evidence>
<dbReference type="InterPro" id="IPR009081">
    <property type="entry name" value="PP-bd_ACP"/>
</dbReference>
<dbReference type="Pfam" id="PF00668">
    <property type="entry name" value="Condensation"/>
    <property type="match status" value="3"/>
</dbReference>
<evidence type="ECO:0000313" key="13">
    <source>
        <dbReference type="Proteomes" id="UP000007523"/>
    </source>
</evidence>
<dbReference type="CDD" id="cd19531">
    <property type="entry name" value="LCL_NRPS-like"/>
    <property type="match status" value="1"/>
</dbReference>
<dbReference type="GO" id="GO:0044550">
    <property type="term" value="P:secondary metabolite biosynthetic process"/>
    <property type="evidence" value="ECO:0007669"/>
    <property type="project" value="UniProtKB-ARBA"/>
</dbReference>
<evidence type="ECO:0000256" key="2">
    <source>
        <dbReference type="ARBA" id="ARBA00006432"/>
    </source>
</evidence>
<dbReference type="Gene3D" id="3.30.559.30">
    <property type="entry name" value="Nonribosomal peptide synthetase, condensation domain"/>
    <property type="match status" value="4"/>
</dbReference>
<keyword evidence="4" id="KW-0597">Phosphoprotein</keyword>
<keyword evidence="5" id="KW-0436">Ligase</keyword>
<dbReference type="InterPro" id="IPR025714">
    <property type="entry name" value="Methyltranfer_dom"/>
</dbReference>
<dbReference type="FunFam" id="3.40.50.980:FF:000001">
    <property type="entry name" value="Non-ribosomal peptide synthetase"/>
    <property type="match status" value="1"/>
</dbReference>
<dbReference type="PANTHER" id="PTHR45527:SF1">
    <property type="entry name" value="FATTY ACID SYNTHASE"/>
    <property type="match status" value="1"/>
</dbReference>
<dbReference type="InterPro" id="IPR036736">
    <property type="entry name" value="ACP-like_sf"/>
</dbReference>
<dbReference type="Proteomes" id="UP000007523">
    <property type="component" value="Chromosome"/>
</dbReference>
<dbReference type="SUPFAM" id="SSF56801">
    <property type="entry name" value="Acetyl-CoA synthetase-like"/>
    <property type="match status" value="3"/>
</dbReference>
<dbReference type="GO" id="GO:0017000">
    <property type="term" value="P:antibiotic biosynthetic process"/>
    <property type="evidence" value="ECO:0007669"/>
    <property type="project" value="UniProtKB-KW"/>
</dbReference>
<dbReference type="Gene3D" id="3.30.559.10">
    <property type="entry name" value="Chloramphenicol acetyltransferase-like domain"/>
    <property type="match status" value="3"/>
</dbReference>
<dbReference type="InterPro" id="IPR010071">
    <property type="entry name" value="AA_adenyl_dom"/>
</dbReference>
<dbReference type="InterPro" id="IPR042099">
    <property type="entry name" value="ANL_N_sf"/>
</dbReference>
<dbReference type="SMART" id="SM00823">
    <property type="entry name" value="PKS_PP"/>
    <property type="match status" value="3"/>
</dbReference>
<proteinExistence type="inferred from homology"/>
<keyword evidence="13" id="KW-1185">Reference proteome</keyword>
<evidence type="ECO:0000256" key="8">
    <source>
        <dbReference type="ARBA" id="ARBA00023268"/>
    </source>
</evidence>
<dbReference type="InterPro" id="IPR001031">
    <property type="entry name" value="Thioesterase"/>
</dbReference>
<dbReference type="InterPro" id="IPR000873">
    <property type="entry name" value="AMP-dep_synth/lig_dom"/>
</dbReference>
<dbReference type="InterPro" id="IPR029058">
    <property type="entry name" value="AB_hydrolase_fold"/>
</dbReference>
<name>H6NFS5_9BACL</name>
<dbReference type="NCBIfam" id="NF003417">
    <property type="entry name" value="PRK04813.1"/>
    <property type="match status" value="5"/>
</dbReference>
<feature type="transmembrane region" description="Helical" evidence="10">
    <location>
        <begin position="74"/>
        <end position="93"/>
    </location>
</feature>
<dbReference type="Gene3D" id="3.40.50.980">
    <property type="match status" value="2"/>
</dbReference>
<dbReference type="CDD" id="cd19534">
    <property type="entry name" value="E_NRPS"/>
    <property type="match status" value="1"/>
</dbReference>
<feature type="region of interest" description="Disordered" evidence="9">
    <location>
        <begin position="1735"/>
        <end position="1761"/>
    </location>
</feature>
<dbReference type="Pfam" id="PF00550">
    <property type="entry name" value="PP-binding"/>
    <property type="match status" value="3"/>
</dbReference>
<evidence type="ECO:0000256" key="5">
    <source>
        <dbReference type="ARBA" id="ARBA00022598"/>
    </source>
</evidence>
<dbReference type="PROSITE" id="PS00455">
    <property type="entry name" value="AMP_BINDING"/>
    <property type="match status" value="3"/>
</dbReference>
<dbReference type="RefSeq" id="WP_014370612.1">
    <property type="nucleotide sequence ID" value="NC_016935.1"/>
</dbReference>
<dbReference type="PROSITE" id="PS00012">
    <property type="entry name" value="PHOSPHOPANTETHEINE"/>
    <property type="match status" value="2"/>
</dbReference>
<dbReference type="EMBL" id="CP003235">
    <property type="protein sequence ID" value="AFC30715.1"/>
    <property type="molecule type" value="Genomic_DNA"/>
</dbReference>
<feature type="domain" description="Carrier" evidence="11">
    <location>
        <begin position="811"/>
        <end position="886"/>
    </location>
</feature>
<dbReference type="CDD" id="cd12117">
    <property type="entry name" value="A_NRPS_Srf_like"/>
    <property type="match status" value="1"/>
</dbReference>
<dbReference type="InterPro" id="IPR025110">
    <property type="entry name" value="AMP-bd_C"/>
</dbReference>
<dbReference type="Pfam" id="PF13193">
    <property type="entry name" value="AMP-binding_C"/>
    <property type="match status" value="3"/>
</dbReference>
<keyword evidence="3" id="KW-0596">Phosphopantetheine</keyword>
<dbReference type="GO" id="GO:0005737">
    <property type="term" value="C:cytoplasm"/>
    <property type="evidence" value="ECO:0007669"/>
    <property type="project" value="TreeGrafter"/>
</dbReference>
<dbReference type="PROSITE" id="PS50075">
    <property type="entry name" value="CARRIER"/>
    <property type="match status" value="3"/>
</dbReference>
<feature type="region of interest" description="Disordered" evidence="9">
    <location>
        <begin position="582"/>
        <end position="610"/>
    </location>
</feature>
<evidence type="ECO:0000259" key="11">
    <source>
        <dbReference type="PROSITE" id="PS50075"/>
    </source>
</evidence>
<dbReference type="Gene3D" id="3.40.50.150">
    <property type="entry name" value="Vaccinia Virus protein VP39"/>
    <property type="match status" value="1"/>
</dbReference>
<dbReference type="InterPro" id="IPR010060">
    <property type="entry name" value="NRPS_synth"/>
</dbReference>
<keyword evidence="10" id="KW-1133">Transmembrane helix</keyword>
<dbReference type="GO" id="GO:0031177">
    <property type="term" value="F:phosphopantetheine binding"/>
    <property type="evidence" value="ECO:0007669"/>
    <property type="project" value="InterPro"/>
</dbReference>
<dbReference type="FunFam" id="3.40.50.12780:FF:000012">
    <property type="entry name" value="Non-ribosomal peptide synthetase"/>
    <property type="match status" value="1"/>
</dbReference>
<dbReference type="Pfam" id="PF13847">
    <property type="entry name" value="Methyltransf_31"/>
    <property type="match status" value="1"/>
</dbReference>
<dbReference type="SUPFAM" id="SSF47336">
    <property type="entry name" value="ACP-like"/>
    <property type="match status" value="3"/>
</dbReference>
<comment type="similarity">
    <text evidence="2">Belongs to the ATP-dependent AMP-binding enzyme family.</text>
</comment>
<dbReference type="InterPro" id="IPR020845">
    <property type="entry name" value="AMP-binding_CS"/>
</dbReference>
<dbReference type="FunFam" id="1.10.1200.10:FF:000005">
    <property type="entry name" value="Nonribosomal peptide synthetase 1"/>
    <property type="match status" value="2"/>
</dbReference>
<dbReference type="STRING" id="1116391.PM3016_3914"/>
<dbReference type="CDD" id="cd02440">
    <property type="entry name" value="AdoMet_MTases"/>
    <property type="match status" value="1"/>
</dbReference>
<dbReference type="InterPro" id="IPR029063">
    <property type="entry name" value="SAM-dependent_MTases_sf"/>
</dbReference>